<accession>A0A7R9BCX5</accession>
<dbReference type="InterPro" id="IPR036305">
    <property type="entry name" value="RGS_sf"/>
</dbReference>
<sequence>MNDRVQKPGVANSDNKCYSYLARMFRCSRQDSQEDANVGIADTPQTMDASAGIEDDNPQAAALLDRTPPPNVNPEIWRNLPSPRSMRNWKTADGMLRCLEHPGGSAAFRDFLEKNHYSNAVIAVLGFVLRVQNYRGAFASTRQASANEIFNTYLSSTAQDQIEINDLTAIRNARTAINAQDFRDDLFDTLVREAISSGDLQNAFRLFLNSDLVDYATGRGQSCVPSERTRMLASE</sequence>
<protein>
    <recommendedName>
        <fullName evidence="1">RGS domain-containing protein</fullName>
    </recommendedName>
</protein>
<proteinExistence type="predicted"/>
<evidence type="ECO:0000313" key="3">
    <source>
        <dbReference type="Proteomes" id="UP000678499"/>
    </source>
</evidence>
<dbReference type="SUPFAM" id="SSF48097">
    <property type="entry name" value="Regulator of G-protein signaling, RGS"/>
    <property type="match status" value="1"/>
</dbReference>
<dbReference type="CDD" id="cd07440">
    <property type="entry name" value="RGS"/>
    <property type="match status" value="1"/>
</dbReference>
<dbReference type="InterPro" id="IPR016137">
    <property type="entry name" value="RGS"/>
</dbReference>
<dbReference type="Pfam" id="PF00615">
    <property type="entry name" value="RGS"/>
    <property type="match status" value="1"/>
</dbReference>
<dbReference type="PROSITE" id="PS50132">
    <property type="entry name" value="RGS"/>
    <property type="match status" value="1"/>
</dbReference>
<dbReference type="InterPro" id="IPR044926">
    <property type="entry name" value="RGS_subdomain_2"/>
</dbReference>
<dbReference type="Gene3D" id="1.10.167.10">
    <property type="entry name" value="Regulator of G-protein Signalling 4, domain 2"/>
    <property type="match status" value="1"/>
</dbReference>
<dbReference type="AlphaFoldDB" id="A0A7R9BCX5"/>
<dbReference type="EMBL" id="CAJPEX010000069">
    <property type="protein sequence ID" value="CAG0912988.1"/>
    <property type="molecule type" value="Genomic_DNA"/>
</dbReference>
<dbReference type="Proteomes" id="UP000678499">
    <property type="component" value="Unassembled WGS sequence"/>
</dbReference>
<dbReference type="EMBL" id="OA882106">
    <property type="protein sequence ID" value="CAD7272836.1"/>
    <property type="molecule type" value="Genomic_DNA"/>
</dbReference>
<feature type="domain" description="RGS" evidence="1">
    <location>
        <begin position="99"/>
        <end position="193"/>
    </location>
</feature>
<evidence type="ECO:0000313" key="2">
    <source>
        <dbReference type="EMBL" id="CAD7272836.1"/>
    </source>
</evidence>
<evidence type="ECO:0000259" key="1">
    <source>
        <dbReference type="PROSITE" id="PS50132"/>
    </source>
</evidence>
<gene>
    <name evidence="2" type="ORF">NMOB1V02_LOCUS754</name>
</gene>
<name>A0A7R9BCX5_9CRUS</name>
<reference evidence="2" key="1">
    <citation type="submission" date="2020-11" db="EMBL/GenBank/DDBJ databases">
        <authorList>
            <person name="Tran Van P."/>
        </authorList>
    </citation>
    <scope>NUCLEOTIDE SEQUENCE</scope>
</reference>
<organism evidence="2">
    <name type="scientific">Notodromas monacha</name>
    <dbReference type="NCBI Taxonomy" id="399045"/>
    <lineage>
        <taxon>Eukaryota</taxon>
        <taxon>Metazoa</taxon>
        <taxon>Ecdysozoa</taxon>
        <taxon>Arthropoda</taxon>
        <taxon>Crustacea</taxon>
        <taxon>Oligostraca</taxon>
        <taxon>Ostracoda</taxon>
        <taxon>Podocopa</taxon>
        <taxon>Podocopida</taxon>
        <taxon>Cypridocopina</taxon>
        <taxon>Cypridoidea</taxon>
        <taxon>Cyprididae</taxon>
        <taxon>Notodromas</taxon>
    </lineage>
</organism>
<keyword evidence="3" id="KW-1185">Reference proteome</keyword>